<dbReference type="GO" id="GO:0003724">
    <property type="term" value="F:RNA helicase activity"/>
    <property type="evidence" value="ECO:0007669"/>
    <property type="project" value="UniProtKB-EC"/>
</dbReference>
<evidence type="ECO:0000259" key="12">
    <source>
        <dbReference type="PROSITE" id="PS51192"/>
    </source>
</evidence>
<evidence type="ECO:0000256" key="5">
    <source>
        <dbReference type="ARBA" id="ARBA00022801"/>
    </source>
</evidence>
<dbReference type="SMART" id="SM00487">
    <property type="entry name" value="DEXDc"/>
    <property type="match status" value="1"/>
</dbReference>
<dbReference type="GO" id="GO:0005730">
    <property type="term" value="C:nucleolus"/>
    <property type="evidence" value="ECO:0007669"/>
    <property type="project" value="UniProtKB-SubCell"/>
</dbReference>
<evidence type="ECO:0000313" key="15">
    <source>
        <dbReference type="EMBL" id="OMH84819.1"/>
    </source>
</evidence>
<evidence type="ECO:0000256" key="8">
    <source>
        <dbReference type="ARBA" id="ARBA00022884"/>
    </source>
</evidence>
<dbReference type="Gene3D" id="3.40.50.300">
    <property type="entry name" value="P-loop containing nucleotide triphosphate hydrolases"/>
    <property type="match status" value="2"/>
</dbReference>
<feature type="compositionally biased region" description="Basic residues" evidence="11">
    <location>
        <begin position="825"/>
        <end position="854"/>
    </location>
</feature>
<dbReference type="Pfam" id="PF00270">
    <property type="entry name" value="DEAD"/>
    <property type="match status" value="1"/>
</dbReference>
<dbReference type="SMART" id="SM00490">
    <property type="entry name" value="HELICc"/>
    <property type="match status" value="1"/>
</dbReference>
<feature type="compositionally biased region" description="Acidic residues" evidence="11">
    <location>
        <begin position="59"/>
        <end position="70"/>
    </location>
</feature>
<keyword evidence="8" id="KW-0694">RNA-binding</keyword>
<dbReference type="Pfam" id="PF00271">
    <property type="entry name" value="Helicase_C"/>
    <property type="match status" value="1"/>
</dbReference>
<name>A0A1R1PV57_ZANCU</name>
<reference evidence="17" key="2">
    <citation type="submission" date="2017-01" db="EMBL/GenBank/DDBJ databases">
        <authorList>
            <person name="Wang Y."/>
            <person name="White M."/>
            <person name="Kvist S."/>
            <person name="Moncalvo J.-M."/>
        </authorList>
    </citation>
    <scope>NUCLEOTIDE SEQUENCE [LARGE SCALE GENOMIC DNA]</scope>
    <source>
        <strain evidence="17">COL-18-3</strain>
    </source>
</reference>
<dbReference type="EMBL" id="LSSK01000144">
    <property type="protein sequence ID" value="OMH84819.1"/>
    <property type="molecule type" value="Genomic_DNA"/>
</dbReference>
<feature type="region of interest" description="Disordered" evidence="11">
    <location>
        <begin position="783"/>
        <end position="854"/>
    </location>
</feature>
<dbReference type="PANTHER" id="PTHR47959">
    <property type="entry name" value="ATP-DEPENDENT RNA HELICASE RHLE-RELATED"/>
    <property type="match status" value="1"/>
</dbReference>
<dbReference type="InterPro" id="IPR001650">
    <property type="entry name" value="Helicase_C-like"/>
</dbReference>
<dbReference type="GO" id="GO:0005524">
    <property type="term" value="F:ATP binding"/>
    <property type="evidence" value="ECO:0007669"/>
    <property type="project" value="UniProtKB-KW"/>
</dbReference>
<dbReference type="InterPro" id="IPR012541">
    <property type="entry name" value="DBP10_C"/>
</dbReference>
<evidence type="ECO:0000256" key="4">
    <source>
        <dbReference type="ARBA" id="ARBA00022741"/>
    </source>
</evidence>
<keyword evidence="17" id="KW-1185">Reference proteome</keyword>
<evidence type="ECO:0000313" key="17">
    <source>
        <dbReference type="Proteomes" id="UP000188320"/>
    </source>
</evidence>
<feature type="compositionally biased region" description="Acidic residues" evidence="11">
    <location>
        <begin position="1"/>
        <end position="11"/>
    </location>
</feature>
<dbReference type="Pfam" id="PF08147">
    <property type="entry name" value="DBP10CT"/>
    <property type="match status" value="1"/>
</dbReference>
<feature type="short sequence motif" description="Q motif" evidence="10">
    <location>
        <begin position="82"/>
        <end position="110"/>
    </location>
</feature>
<dbReference type="SMART" id="SM01123">
    <property type="entry name" value="DBP10CT"/>
    <property type="match status" value="1"/>
</dbReference>
<keyword evidence="7" id="KW-0067">ATP-binding</keyword>
<dbReference type="PROSITE" id="PS00039">
    <property type="entry name" value="DEAD_ATP_HELICASE"/>
    <property type="match status" value="1"/>
</dbReference>
<proteinExistence type="inferred from homology"/>
<dbReference type="CDD" id="cd17959">
    <property type="entry name" value="DEADc_DDX54"/>
    <property type="match status" value="1"/>
</dbReference>
<dbReference type="InterPro" id="IPR014014">
    <property type="entry name" value="RNA_helicase_DEAD_Q_motif"/>
</dbReference>
<evidence type="ECO:0000256" key="10">
    <source>
        <dbReference type="PROSITE-ProRule" id="PRU00552"/>
    </source>
</evidence>
<comment type="function">
    <text evidence="1">ATP-binding RNA helicase involved in the biogenesis of 60S ribosomal subunits and is required for the normal formation of 25S and 5.8S rRNAs.</text>
</comment>
<evidence type="ECO:0000259" key="13">
    <source>
        <dbReference type="PROSITE" id="PS51194"/>
    </source>
</evidence>
<dbReference type="PROSITE" id="PS51192">
    <property type="entry name" value="HELICASE_ATP_BIND_1"/>
    <property type="match status" value="1"/>
</dbReference>
<comment type="similarity">
    <text evidence="2">Belongs to the DEAD box helicase family. DDX54/DBP10 subfamily.</text>
</comment>
<dbReference type="PROSITE" id="PS51194">
    <property type="entry name" value="HELICASE_CTER"/>
    <property type="match status" value="1"/>
</dbReference>
<dbReference type="SUPFAM" id="SSF52540">
    <property type="entry name" value="P-loop containing nucleoside triphosphate hydrolases"/>
    <property type="match status" value="1"/>
</dbReference>
<evidence type="ECO:0000256" key="11">
    <source>
        <dbReference type="SAM" id="MobiDB-lite"/>
    </source>
</evidence>
<dbReference type="GO" id="GO:0016787">
    <property type="term" value="F:hydrolase activity"/>
    <property type="evidence" value="ECO:0007669"/>
    <property type="project" value="UniProtKB-KW"/>
</dbReference>
<dbReference type="InterPro" id="IPR000629">
    <property type="entry name" value="RNA-helicase_DEAD-box_CS"/>
</dbReference>
<feature type="region of interest" description="Disordered" evidence="11">
    <location>
        <begin position="1"/>
        <end position="81"/>
    </location>
</feature>
<dbReference type="InterPro" id="IPR011545">
    <property type="entry name" value="DEAD/DEAH_box_helicase_dom"/>
</dbReference>
<dbReference type="InterPro" id="IPR050079">
    <property type="entry name" value="DEAD_box_RNA_helicase"/>
</dbReference>
<evidence type="ECO:0000256" key="7">
    <source>
        <dbReference type="ARBA" id="ARBA00022840"/>
    </source>
</evidence>
<evidence type="ECO:0000313" key="16">
    <source>
        <dbReference type="EMBL" id="OMH86147.1"/>
    </source>
</evidence>
<evidence type="ECO:0000256" key="2">
    <source>
        <dbReference type="ARBA" id="ARBA00010379"/>
    </source>
</evidence>
<evidence type="ECO:0000256" key="9">
    <source>
        <dbReference type="ARBA" id="ARBA00047984"/>
    </source>
</evidence>
<organism evidence="15 17">
    <name type="scientific">Zancudomyces culisetae</name>
    <name type="common">Gut fungus</name>
    <name type="synonym">Smittium culisetae</name>
    <dbReference type="NCBI Taxonomy" id="1213189"/>
    <lineage>
        <taxon>Eukaryota</taxon>
        <taxon>Fungi</taxon>
        <taxon>Fungi incertae sedis</taxon>
        <taxon>Zoopagomycota</taxon>
        <taxon>Kickxellomycotina</taxon>
        <taxon>Harpellomycetes</taxon>
        <taxon>Harpellales</taxon>
        <taxon>Legeriomycetaceae</taxon>
        <taxon>Zancudomyces</taxon>
    </lineage>
</organism>
<feature type="compositionally biased region" description="Polar residues" evidence="11">
    <location>
        <begin position="791"/>
        <end position="807"/>
    </location>
</feature>
<keyword evidence="5" id="KW-0378">Hydrolase</keyword>
<keyword evidence="6 15" id="KW-0347">Helicase</keyword>
<dbReference type="PANTHER" id="PTHR47959:SF8">
    <property type="entry name" value="RNA HELICASE"/>
    <property type="match status" value="1"/>
</dbReference>
<feature type="domain" description="Helicase ATP-binding" evidence="12">
    <location>
        <begin position="113"/>
        <end position="286"/>
    </location>
</feature>
<feature type="domain" description="DEAD-box RNA helicase Q" evidence="14">
    <location>
        <begin position="82"/>
        <end position="110"/>
    </location>
</feature>
<comment type="caution">
    <text evidence="15">The sequence shown here is derived from an EMBL/GenBank/DDBJ whole genome shotgun (WGS) entry which is preliminary data.</text>
</comment>
<dbReference type="InterPro" id="IPR027417">
    <property type="entry name" value="P-loop_NTPase"/>
</dbReference>
<evidence type="ECO:0000256" key="3">
    <source>
        <dbReference type="ARBA" id="ARBA00012552"/>
    </source>
</evidence>
<reference evidence="15" key="1">
    <citation type="submission" date="2017-01" db="EMBL/GenBank/DDBJ databases">
        <authorList>
            <person name="Mah S.A."/>
            <person name="Swanson W.J."/>
            <person name="Moy G.W."/>
            <person name="Vacquier V.D."/>
        </authorList>
    </citation>
    <scope>NUCLEOTIDE SEQUENCE [LARGE SCALE GENOMIC DNA]</scope>
    <source>
        <strain evidence="15">COL-18-3</strain>
    </source>
</reference>
<comment type="catalytic activity">
    <reaction evidence="9">
        <text>ATP + H2O = ADP + phosphate + H(+)</text>
        <dbReference type="Rhea" id="RHEA:13065"/>
        <dbReference type="ChEBI" id="CHEBI:15377"/>
        <dbReference type="ChEBI" id="CHEBI:15378"/>
        <dbReference type="ChEBI" id="CHEBI:30616"/>
        <dbReference type="ChEBI" id="CHEBI:43474"/>
        <dbReference type="ChEBI" id="CHEBI:456216"/>
        <dbReference type="EC" id="3.6.4.13"/>
    </reaction>
</comment>
<dbReference type="GO" id="GO:0005829">
    <property type="term" value="C:cytosol"/>
    <property type="evidence" value="ECO:0007669"/>
    <property type="project" value="TreeGrafter"/>
</dbReference>
<evidence type="ECO:0000259" key="14">
    <source>
        <dbReference type="PROSITE" id="PS51195"/>
    </source>
</evidence>
<dbReference type="CDD" id="cd18787">
    <property type="entry name" value="SF2_C_DEAD"/>
    <property type="match status" value="1"/>
</dbReference>
<feature type="compositionally biased region" description="Basic and acidic residues" evidence="11">
    <location>
        <begin position="49"/>
        <end position="58"/>
    </location>
</feature>
<dbReference type="GO" id="GO:0003723">
    <property type="term" value="F:RNA binding"/>
    <property type="evidence" value="ECO:0007669"/>
    <property type="project" value="UniProtKB-KW"/>
</dbReference>
<keyword evidence="4" id="KW-0547">Nucleotide-binding</keyword>
<dbReference type="AlphaFoldDB" id="A0A1R1PV57"/>
<dbReference type="Proteomes" id="UP000188320">
    <property type="component" value="Unassembled WGS sequence"/>
</dbReference>
<dbReference type="EC" id="3.6.4.13" evidence="3"/>
<evidence type="ECO:0000256" key="6">
    <source>
        <dbReference type="ARBA" id="ARBA00022806"/>
    </source>
</evidence>
<dbReference type="EMBL" id="LSSK01000013">
    <property type="protein sequence ID" value="OMH86147.1"/>
    <property type="molecule type" value="Genomic_DNA"/>
</dbReference>
<feature type="compositionally biased region" description="Basic and acidic residues" evidence="11">
    <location>
        <begin position="808"/>
        <end position="824"/>
    </location>
</feature>
<gene>
    <name evidence="15" type="ORF">AX774_g1652</name>
    <name evidence="16" type="ORF">AX774_g288</name>
</gene>
<evidence type="ECO:0000256" key="1">
    <source>
        <dbReference type="ARBA" id="ARBA00003706"/>
    </source>
</evidence>
<dbReference type="InterPro" id="IPR033517">
    <property type="entry name" value="DDX54/DBP10_DEAD-box_helicase"/>
</dbReference>
<protein>
    <recommendedName>
        <fullName evidence="3">RNA helicase</fullName>
        <ecNumber evidence="3">3.6.4.13</ecNumber>
    </recommendedName>
</protein>
<dbReference type="PROSITE" id="PS51195">
    <property type="entry name" value="Q_MOTIF"/>
    <property type="match status" value="1"/>
</dbReference>
<dbReference type="InterPro" id="IPR014001">
    <property type="entry name" value="Helicase_ATP-bd"/>
</dbReference>
<accession>A0A1R1PV57</accession>
<feature type="domain" description="Helicase C-terminal" evidence="13">
    <location>
        <begin position="313"/>
        <end position="463"/>
    </location>
</feature>
<sequence length="854" mass="95469">MSGNNSEEEGIDITSFLVPAGNPRELTKPKRGNLVKVKQSTQKTQHARKVIDFTKDVDSDAEEESEEEEDFIKKSKNKKGSGGFQNMDLSESVFKAIKHKGYKVPTPIQRKTIPMILEGQDVVGMARTGSGKTASFIIPLIDRLKTHSVQVGIRGLIIAPNRELALQIQKEFSIFAKFTDLRSAVLVGGDSIESQFGQLAVGNPDVVIATPGRLLHLAVEMNLKFDMVEYVVFDEADRLFEMGFALQMHELLYRLPKNRQTLMFSATMPSSLVEFAKAGLDEPSLIRLDAELKMSENLEMSFFMVTSNDKEASLMYLLGKIAREKPGSQTMVFVATKHDVEYTYELLTRANYRCSYIYGSLDQVARQQQMHSFVKKSTQVLIVTDVAARGLDIPILEYVINCNFVDSSKVFIHRVGRVARAGKRGWAYSLVSPQELPYLLDLQLFLDRPLVVGNSKTEYNYATDLVLGQLPAEYISTESEFLAKALNESSTLASLKKVSVNSLKQYTKSKQSASPESYKRAKILSNTEGFKDPHPLLSHETGSDELESARLDMIKSISKYKAKETVFEVTAKKNKARDLSSDIVRKFKKSNVEKIKSKEQTQASLVSLSAKNYNGNNEKDDDYYIPYAKSGSKADKGYELTKGTSFAEMAQASQLSLASDELSKVHRAHLEKSSLRWDPKKKIFKQGTGVGSDNKKLINSESGLKLPASFKSGTYDMWLKKSKSVIPSIGDSETNDSSSMYAKPINSTFSVNNPGKRKFIHTKITPAKVLDKNHINYEKQLKKLKSKNSGRDTGSSMPAFASASNARSELKSAEQIRKERSIKEFRKKRSNGKKPSKPNKSKTSKFVPKSKLKR</sequence>
<dbReference type="OrthoDB" id="1191041at2759"/>